<feature type="transmembrane region" description="Helical" evidence="1">
    <location>
        <begin position="123"/>
        <end position="143"/>
    </location>
</feature>
<evidence type="ECO:0000313" key="2">
    <source>
        <dbReference type="EMBL" id="OGY16749.1"/>
    </source>
</evidence>
<dbReference type="InterPro" id="IPR018650">
    <property type="entry name" value="STSV1_Orf64"/>
</dbReference>
<dbReference type="EMBL" id="MHCH01000039">
    <property type="protein sequence ID" value="OGY16749.1"/>
    <property type="molecule type" value="Genomic_DNA"/>
</dbReference>
<reference evidence="2 3" key="1">
    <citation type="journal article" date="2016" name="Nat. Commun.">
        <title>Thousands of microbial genomes shed light on interconnected biogeochemical processes in an aquifer system.</title>
        <authorList>
            <person name="Anantharaman K."/>
            <person name="Brown C.T."/>
            <person name="Hug L.A."/>
            <person name="Sharon I."/>
            <person name="Castelle C.J."/>
            <person name="Probst A.J."/>
            <person name="Thomas B.C."/>
            <person name="Singh A."/>
            <person name="Wilkins M.J."/>
            <person name="Karaoz U."/>
            <person name="Brodie E.L."/>
            <person name="Williams K.H."/>
            <person name="Hubbard S.S."/>
            <person name="Banfield J.F."/>
        </authorList>
    </citation>
    <scope>NUCLEOTIDE SEQUENCE [LARGE SCALE GENOMIC DNA]</scope>
</reference>
<feature type="transmembrane region" description="Helical" evidence="1">
    <location>
        <begin position="155"/>
        <end position="181"/>
    </location>
</feature>
<keyword evidence="1" id="KW-0472">Membrane</keyword>
<keyword evidence="1" id="KW-0812">Transmembrane</keyword>
<protein>
    <recommendedName>
        <fullName evidence="4">Glycosyltransferase RgtA/B/C/D-like domain-containing protein</fullName>
    </recommendedName>
</protein>
<accession>A0A1G1VMX5</accession>
<feature type="transmembrane region" description="Helical" evidence="1">
    <location>
        <begin position="210"/>
        <end position="231"/>
    </location>
</feature>
<comment type="caution">
    <text evidence="2">The sequence shown here is derived from an EMBL/GenBank/DDBJ whole genome shotgun (WGS) entry which is preliminary data.</text>
</comment>
<keyword evidence="1" id="KW-1133">Transmembrane helix</keyword>
<evidence type="ECO:0000256" key="1">
    <source>
        <dbReference type="SAM" id="Phobius"/>
    </source>
</evidence>
<proteinExistence type="predicted"/>
<feature type="transmembrane region" description="Helical" evidence="1">
    <location>
        <begin position="186"/>
        <end position="204"/>
    </location>
</feature>
<name>A0A1G1VMX5_9BACT</name>
<sequence>MTKTTKVIAQRIISIVAPLIFITAFIGYALIHYQRHQQFLTYGWDLAVFDQPIYLFSQGKTPFSSLHNTHTLGDHWHPLLLLAGGALYKIWADPRMLLGLESAVAVASAAVIYGLAKKVLRQPILALSLAVMYLFAVGFQAMVLDDFHDDVLVTLPLALLFLFLQQKNWLGYWVSVVWVLLTKEEFGLLVAAIGLFLILRYRYFKQGLTTMAMGIISFFLLLNVIMPKFTAGTYWQYSYRHYSDTNRPGVVLSRFFKKPQLLITTLIDHPAKRQTLLTSLISFAGLPVLAPVYLLPAFESLLIRFIDPTAPLRFGFNNHYNGPLITLLAVASIYGARRALKFISPLPLTGIILVMTLWQNWLFHGPINSIFKPQFYRLAHWQKDAHELISQVPRTGSLATQNFLLPHLSQRESYALLPEIKDADYIAVVLNYSGPDFYGPPPEQLKTQVENLMSAGQYRLLWQRNQSLLLQKVR</sequence>
<feature type="transmembrane region" description="Helical" evidence="1">
    <location>
        <begin position="96"/>
        <end position="116"/>
    </location>
</feature>
<feature type="transmembrane region" description="Helical" evidence="1">
    <location>
        <begin position="12"/>
        <end position="31"/>
    </location>
</feature>
<dbReference type="AlphaFoldDB" id="A0A1G1VMX5"/>
<evidence type="ECO:0008006" key="4">
    <source>
        <dbReference type="Google" id="ProtNLM"/>
    </source>
</evidence>
<dbReference type="STRING" id="1797589.A2784_04670"/>
<feature type="transmembrane region" description="Helical" evidence="1">
    <location>
        <begin position="276"/>
        <end position="298"/>
    </location>
</feature>
<evidence type="ECO:0000313" key="3">
    <source>
        <dbReference type="Proteomes" id="UP000177324"/>
    </source>
</evidence>
<organism evidence="2 3">
    <name type="scientific">Candidatus Chisholmbacteria bacterium RIFCSPHIGHO2_01_FULL_48_12</name>
    <dbReference type="NCBI Taxonomy" id="1797589"/>
    <lineage>
        <taxon>Bacteria</taxon>
        <taxon>Candidatus Chisholmiibacteriota</taxon>
    </lineage>
</organism>
<feature type="transmembrane region" description="Helical" evidence="1">
    <location>
        <begin position="318"/>
        <end position="336"/>
    </location>
</feature>
<dbReference type="Pfam" id="PF09852">
    <property type="entry name" value="DUF2079"/>
    <property type="match status" value="1"/>
</dbReference>
<dbReference type="Proteomes" id="UP000177324">
    <property type="component" value="Unassembled WGS sequence"/>
</dbReference>
<gene>
    <name evidence="2" type="ORF">A2784_04670</name>
</gene>
<feature type="transmembrane region" description="Helical" evidence="1">
    <location>
        <begin position="343"/>
        <end position="363"/>
    </location>
</feature>